<dbReference type="PANTHER" id="PTHR31594">
    <property type="entry name" value="AIG1-TYPE G DOMAIN-CONTAINING PROTEIN"/>
    <property type="match status" value="1"/>
</dbReference>
<dbReference type="InterPro" id="IPR013783">
    <property type="entry name" value="Ig-like_fold"/>
</dbReference>
<dbReference type="InterPro" id="IPR052090">
    <property type="entry name" value="Cytolytic_pore-forming_toxin"/>
</dbReference>
<dbReference type="SMART" id="SM00368">
    <property type="entry name" value="LRR_RI"/>
    <property type="match status" value="4"/>
</dbReference>
<dbReference type="SUPFAM" id="SSF49265">
    <property type="entry name" value="Fibronectin type III"/>
    <property type="match status" value="1"/>
</dbReference>
<protein>
    <recommendedName>
        <fullName evidence="1">Fibronectin type-III domain-containing protein</fullName>
    </recommendedName>
</protein>
<organism evidence="2 3">
    <name type="scientific">Adineta ricciae</name>
    <name type="common">Rotifer</name>
    <dbReference type="NCBI Taxonomy" id="249248"/>
    <lineage>
        <taxon>Eukaryota</taxon>
        <taxon>Metazoa</taxon>
        <taxon>Spiralia</taxon>
        <taxon>Gnathifera</taxon>
        <taxon>Rotifera</taxon>
        <taxon>Eurotatoria</taxon>
        <taxon>Bdelloidea</taxon>
        <taxon>Adinetida</taxon>
        <taxon>Adinetidae</taxon>
        <taxon>Adineta</taxon>
    </lineage>
</organism>
<comment type="caution">
    <text evidence="2">The sequence shown here is derived from an EMBL/GenBank/DDBJ whole genome shotgun (WGS) entry which is preliminary data.</text>
</comment>
<dbReference type="Gene3D" id="3.80.10.10">
    <property type="entry name" value="Ribonuclease Inhibitor"/>
    <property type="match status" value="2"/>
</dbReference>
<reference evidence="2" key="1">
    <citation type="submission" date="2021-02" db="EMBL/GenBank/DDBJ databases">
        <authorList>
            <person name="Nowell W R."/>
        </authorList>
    </citation>
    <scope>NUCLEOTIDE SEQUENCE</scope>
</reference>
<dbReference type="InterPro" id="IPR036116">
    <property type="entry name" value="FN3_sf"/>
</dbReference>
<dbReference type="PANTHER" id="PTHR31594:SF16">
    <property type="entry name" value="SI:CH211-281L24.3"/>
    <property type="match status" value="1"/>
</dbReference>
<dbReference type="Pfam" id="PF24674">
    <property type="entry name" value="MACPF_SNTX"/>
    <property type="match status" value="1"/>
</dbReference>
<dbReference type="InterPro" id="IPR003961">
    <property type="entry name" value="FN3_dom"/>
</dbReference>
<dbReference type="SUPFAM" id="SSF52047">
    <property type="entry name" value="RNI-like"/>
    <property type="match status" value="1"/>
</dbReference>
<dbReference type="InterPro" id="IPR001611">
    <property type="entry name" value="Leu-rich_rpt"/>
</dbReference>
<feature type="domain" description="Fibronectin type-III" evidence="1">
    <location>
        <begin position="520"/>
        <end position="617"/>
    </location>
</feature>
<dbReference type="EMBL" id="CAJNOJ010000115">
    <property type="protein sequence ID" value="CAF1142719.1"/>
    <property type="molecule type" value="Genomic_DNA"/>
</dbReference>
<gene>
    <name evidence="2" type="ORF">EDS130_LOCUS22179</name>
</gene>
<evidence type="ECO:0000259" key="1">
    <source>
        <dbReference type="PROSITE" id="PS50853"/>
    </source>
</evidence>
<name>A0A814S7V7_ADIRI</name>
<dbReference type="InterPro" id="IPR040581">
    <property type="entry name" value="Thioredoxin_11"/>
</dbReference>
<dbReference type="InterPro" id="IPR032675">
    <property type="entry name" value="LRR_dom_sf"/>
</dbReference>
<dbReference type="CDD" id="cd00063">
    <property type="entry name" value="FN3"/>
    <property type="match status" value="1"/>
</dbReference>
<proteinExistence type="predicted"/>
<dbReference type="AlphaFoldDB" id="A0A814S7V7"/>
<dbReference type="PROSITE" id="PS50853">
    <property type="entry name" value="FN3"/>
    <property type="match status" value="1"/>
</dbReference>
<dbReference type="SMART" id="SM00060">
    <property type="entry name" value="FN3"/>
    <property type="match status" value="1"/>
</dbReference>
<evidence type="ECO:0000313" key="2">
    <source>
        <dbReference type="EMBL" id="CAF1142719.1"/>
    </source>
</evidence>
<evidence type="ECO:0000313" key="3">
    <source>
        <dbReference type="Proteomes" id="UP000663852"/>
    </source>
</evidence>
<dbReference type="Pfam" id="PF13516">
    <property type="entry name" value="LRR_6"/>
    <property type="match status" value="4"/>
</dbReference>
<dbReference type="InterPro" id="IPR048997">
    <property type="entry name" value="Stonustoxin-like_helical"/>
</dbReference>
<dbReference type="OrthoDB" id="8954335at2759"/>
<dbReference type="Pfam" id="PF18078">
    <property type="entry name" value="Thioredoxin_11"/>
    <property type="match status" value="1"/>
</dbReference>
<dbReference type="Pfam" id="PF21109">
    <property type="entry name" value="Stonustoxin_helical"/>
    <property type="match status" value="1"/>
</dbReference>
<dbReference type="Gene3D" id="2.60.40.10">
    <property type="entry name" value="Immunoglobulins"/>
    <property type="match status" value="1"/>
</dbReference>
<dbReference type="InterPro" id="IPR056072">
    <property type="entry name" value="SNTX_MACPF/CDC-like_dom"/>
</dbReference>
<accession>A0A814S7V7</accession>
<dbReference type="Proteomes" id="UP000663852">
    <property type="component" value="Unassembled WGS sequence"/>
</dbReference>
<dbReference type="Pfam" id="PF00041">
    <property type="entry name" value="fn3"/>
    <property type="match status" value="1"/>
</dbReference>
<sequence length="787" mass="90367">MTEPKPTDQKPTEIVTLGRPFHLGTLYDMRSDVIIAGATLWDQNILDTNRKTHRQPYTNYEIITGDSFQKKAYALGVEADLKLSLLVGMINVAGSAKYADDHQQTNHVTRLTLKYSTTTHFEELTMKHLGKGNLNYPDLHDANIATHVVTGVLYGAEAFFVFDHKLSENESKQEIQGTLEAVIKKIPKFKIQGKAELDLNDNEKYCVDNLCCKFYGDFNLKENPNTFEDAIELYRHLPSLLGENHEKAIPKKVWLYPLHLLDGKAPRIVRHISSRLIDSSIGIIENLYSLEVKALDLTKGSMFNYFNHMKDDLNTFAARLSEMQRELKQQIAMLLPKLRADTDTQESALFNVFKEIDSSPFNESKLKSWLDEKEKEIYFIGNFIENLTKDKSLDITVKSTSLDDIIGDIDYKYILCLSFCLNDENKFQLKDMYNYRYNKETFKFQTNREETPKWFKHRDIVNQTRADVRQFIEFAKANNNNGKKLKFIVNEEHSSDLNKPTKVTLYENGLEKKGFKIPSKPSELSAKFVTDDGITLKWNDEQNGTEKIKKYKIMYRISNENDEEEQWVEVFTNDDKKEISISKLPSKKKFIFKVQSVTTIGVSSMSDISEPIETLPKRPLKKSKPVYRNAYLEQQIAHAKDGLQLYVDWKRLTDKDMEIVAYYAIQENKTLTTLYLPENQIGDAGAQYVSDALRHNTTLTTLYLCHSQIGEKGAQYVSDALRHNTTLTTLDLSYNKISEKGAQYVSDALRHNTTPITLNLSGNQIGDAGAQYLRSAGERNGNLKLWF</sequence>